<keyword evidence="3" id="KW-1185">Reference proteome</keyword>
<dbReference type="InterPro" id="IPR011990">
    <property type="entry name" value="TPR-like_helical_dom_sf"/>
</dbReference>
<feature type="chain" id="PRO_5030786730" description="Tetratricopeptide repeat protein" evidence="1">
    <location>
        <begin position="22"/>
        <end position="557"/>
    </location>
</feature>
<sequence>MSIGRCCALLLCLLTPGLAQAQTGSSDIIVQGNGEEKKSDWRRAETAHLIVYSDGSESELKRVITNLERLHGLLSRIYRGGAKTDETAKLQVTLFGDGNFQDKLGLRNVRGIEGPYAGSFAEQRYYDMREEGDVIAIARKDQLLDMNTKRAEDLDCADALAEGAWDCPFPPPYFPPLVRRWDAVLYSAFAQHFLRTHTPDVFPRWYIDGVGAIFSTLLVRENGVIDYARAPDGYRAFYRAYQPIDVGDVVTGRYLDAPKNQWNPYQAWAIAHYFLFSNLKAERSRQFRTYLAAIGRGRPMAEAAQVFGDLGKLRADLTTYRGSVLAYARTARPLAREEEPLVTRLSQTGGAMVEARLQLGARLAPFPTDTAAAEPWLSQLRGRLASLPYEPEAMLVEAEAECRAGHADTCLTMAERVLEKSPDDIRALSWKGVALTTQAVAAPAAERAATLAIARKTLERAIRLDGEAPLPLIAYFQSYTRLGERVPDTAMRGLAVAIRAVPAAPAPRLYMAQELVRQNHADLARQVVWPLLYGADDTPEKRAAQALFNGGSATAAR</sequence>
<feature type="signal peptide" evidence="1">
    <location>
        <begin position="1"/>
        <end position="21"/>
    </location>
</feature>
<dbReference type="Gene3D" id="1.25.40.10">
    <property type="entry name" value="Tetratricopeptide repeat domain"/>
    <property type="match status" value="1"/>
</dbReference>
<gene>
    <name evidence="2" type="ORF">HNP52_003127</name>
</gene>
<evidence type="ECO:0008006" key="4">
    <source>
        <dbReference type="Google" id="ProtNLM"/>
    </source>
</evidence>
<evidence type="ECO:0000256" key="1">
    <source>
        <dbReference type="SAM" id="SignalP"/>
    </source>
</evidence>
<keyword evidence="1" id="KW-0732">Signal</keyword>
<evidence type="ECO:0000313" key="3">
    <source>
        <dbReference type="Proteomes" id="UP000575241"/>
    </source>
</evidence>
<dbReference type="Proteomes" id="UP000575241">
    <property type="component" value="Unassembled WGS sequence"/>
</dbReference>
<dbReference type="EMBL" id="JACHLN010000003">
    <property type="protein sequence ID" value="MBB4840035.1"/>
    <property type="molecule type" value="Genomic_DNA"/>
</dbReference>
<reference evidence="2 3" key="1">
    <citation type="submission" date="2020-08" db="EMBL/GenBank/DDBJ databases">
        <title>Functional genomics of gut bacteria from endangered species of beetles.</title>
        <authorList>
            <person name="Carlos-Shanley C."/>
        </authorList>
    </citation>
    <scope>NUCLEOTIDE SEQUENCE [LARGE SCALE GENOMIC DNA]</scope>
    <source>
        <strain evidence="2 3">S00224</strain>
    </source>
</reference>
<name>A0A7W7NS74_9SPHN</name>
<organism evidence="2 3">
    <name type="scientific">Sphingomonas kyeonggiensis</name>
    <dbReference type="NCBI Taxonomy" id="1268553"/>
    <lineage>
        <taxon>Bacteria</taxon>
        <taxon>Pseudomonadati</taxon>
        <taxon>Pseudomonadota</taxon>
        <taxon>Alphaproteobacteria</taxon>
        <taxon>Sphingomonadales</taxon>
        <taxon>Sphingomonadaceae</taxon>
        <taxon>Sphingomonas</taxon>
    </lineage>
</organism>
<dbReference type="AlphaFoldDB" id="A0A7W7NS74"/>
<dbReference type="SUPFAM" id="SSF48452">
    <property type="entry name" value="TPR-like"/>
    <property type="match status" value="1"/>
</dbReference>
<evidence type="ECO:0000313" key="2">
    <source>
        <dbReference type="EMBL" id="MBB4840035.1"/>
    </source>
</evidence>
<comment type="caution">
    <text evidence="2">The sequence shown here is derived from an EMBL/GenBank/DDBJ whole genome shotgun (WGS) entry which is preliminary data.</text>
</comment>
<accession>A0A7W7NS74</accession>
<dbReference type="RefSeq" id="WP_184168545.1">
    <property type="nucleotide sequence ID" value="NZ_JACHLN010000003.1"/>
</dbReference>
<proteinExistence type="predicted"/>
<protein>
    <recommendedName>
        <fullName evidence="4">Tetratricopeptide repeat protein</fullName>
    </recommendedName>
</protein>